<name>A0A553R0T0_9TELE</name>
<sequence length="408" mass="45326">MAKGEADPTRSDDPTLQKVHKSPKTQLSWPRTTSTAVNRYIMNTPGEKKTNREPMFGKRRQQLITIRPESTAVHTESRSRLESTASIENTLLNPFVFLRNKIDSNSFPAETASTPNPARRSKAAQNKPQSEPETRAAELCSPVDVILAVGWQVVVDDERNLLHTLSTLDQIVACAVVQKTTCFRSPDSVRPCRNSGALAGMFSLGAATVAGPGMISSTSCTSTHQQICGDQHTARARPELSHDDISLFLEDSVPKDEQHHLILHPEFTISLAPLQGLTRADTVKSLACIFSVSQSTFLLVFKKMTAWVMDAHRLSHELGGHLKHIRRHGGRQQHHLEKSNNRLLQAQKTSKHKPLDIKKEVRLRFISGTAYLLSELSGWCQDQSLSLFLLNVQLLQDGNGKRGRFPSP</sequence>
<accession>A0A553R0T0</accession>
<keyword evidence="3" id="KW-1185">Reference proteome</keyword>
<reference evidence="2 3" key="1">
    <citation type="journal article" date="2019" name="Sci. Data">
        <title>Hybrid genome assembly and annotation of Danionella translucida.</title>
        <authorList>
            <person name="Kadobianskyi M."/>
            <person name="Schulze L."/>
            <person name="Schuelke M."/>
            <person name="Judkewitz B."/>
        </authorList>
    </citation>
    <scope>NUCLEOTIDE SEQUENCE [LARGE SCALE GENOMIC DNA]</scope>
    <source>
        <strain evidence="2 3">Bolton</strain>
    </source>
</reference>
<dbReference type="Proteomes" id="UP000316079">
    <property type="component" value="Unassembled WGS sequence"/>
</dbReference>
<feature type="region of interest" description="Disordered" evidence="1">
    <location>
        <begin position="106"/>
        <end position="136"/>
    </location>
</feature>
<proteinExistence type="predicted"/>
<comment type="caution">
    <text evidence="2">The sequence shown here is derived from an EMBL/GenBank/DDBJ whole genome shotgun (WGS) entry which is preliminary data.</text>
</comment>
<feature type="region of interest" description="Disordered" evidence="1">
    <location>
        <begin position="1"/>
        <end position="34"/>
    </location>
</feature>
<organism evidence="2 3">
    <name type="scientific">Danionella cerebrum</name>
    <dbReference type="NCBI Taxonomy" id="2873325"/>
    <lineage>
        <taxon>Eukaryota</taxon>
        <taxon>Metazoa</taxon>
        <taxon>Chordata</taxon>
        <taxon>Craniata</taxon>
        <taxon>Vertebrata</taxon>
        <taxon>Euteleostomi</taxon>
        <taxon>Actinopterygii</taxon>
        <taxon>Neopterygii</taxon>
        <taxon>Teleostei</taxon>
        <taxon>Ostariophysi</taxon>
        <taxon>Cypriniformes</taxon>
        <taxon>Danionidae</taxon>
        <taxon>Danioninae</taxon>
        <taxon>Danionella</taxon>
    </lineage>
</organism>
<evidence type="ECO:0000313" key="3">
    <source>
        <dbReference type="Proteomes" id="UP000316079"/>
    </source>
</evidence>
<dbReference type="EMBL" id="SRMA01025348">
    <property type="protein sequence ID" value="TRY95782.1"/>
    <property type="molecule type" value="Genomic_DNA"/>
</dbReference>
<feature type="compositionally biased region" description="Basic and acidic residues" evidence="1">
    <location>
        <begin position="1"/>
        <end position="15"/>
    </location>
</feature>
<feature type="compositionally biased region" description="Polar residues" evidence="1">
    <location>
        <begin position="106"/>
        <end position="116"/>
    </location>
</feature>
<evidence type="ECO:0000313" key="2">
    <source>
        <dbReference type="EMBL" id="TRY95782.1"/>
    </source>
</evidence>
<feature type="compositionally biased region" description="Polar residues" evidence="1">
    <location>
        <begin position="24"/>
        <end position="34"/>
    </location>
</feature>
<dbReference type="AlphaFoldDB" id="A0A553R0T0"/>
<evidence type="ECO:0000256" key="1">
    <source>
        <dbReference type="SAM" id="MobiDB-lite"/>
    </source>
</evidence>
<protein>
    <submittedName>
        <fullName evidence="2">Uncharacterized protein</fullName>
    </submittedName>
</protein>
<gene>
    <name evidence="2" type="ORF">DNTS_015779</name>
</gene>